<dbReference type="InterPro" id="IPR041301">
    <property type="entry name" value="PBECR3"/>
</dbReference>
<sequence>MEDRFCTYKRVGYFNNKLAEDLGVKFTGTIYASPGVLKHIRKKHGKHLSKKVLGNIIEYMKCVIEVPDYVGVYCITDDGAHIEFIKEGNVNILIGIEIDYRKDYINVSTMYPITDSKIDSRIFSGKLIKYTN</sequence>
<dbReference type="OrthoDB" id="1683148at2"/>
<comment type="caution">
    <text evidence="2">The sequence shown here is derived from an EMBL/GenBank/DDBJ whole genome shotgun (WGS) entry which is preliminary data.</text>
</comment>
<dbReference type="Proteomes" id="UP000306888">
    <property type="component" value="Unassembled WGS sequence"/>
</dbReference>
<accession>A0A4S2DNF4</accession>
<organism evidence="2 3">
    <name type="scientific">Clostridium sartagoforme</name>
    <dbReference type="NCBI Taxonomy" id="84031"/>
    <lineage>
        <taxon>Bacteria</taxon>
        <taxon>Bacillati</taxon>
        <taxon>Bacillota</taxon>
        <taxon>Clostridia</taxon>
        <taxon>Eubacteriales</taxon>
        <taxon>Clostridiaceae</taxon>
        <taxon>Clostridium</taxon>
    </lineage>
</organism>
<evidence type="ECO:0000313" key="3">
    <source>
        <dbReference type="Proteomes" id="UP000306888"/>
    </source>
</evidence>
<dbReference type="Pfam" id="PF18812">
    <property type="entry name" value="PBECR3"/>
    <property type="match status" value="1"/>
</dbReference>
<proteinExistence type="predicted"/>
<evidence type="ECO:0000259" key="1">
    <source>
        <dbReference type="Pfam" id="PF18812"/>
    </source>
</evidence>
<protein>
    <recommendedName>
        <fullName evidence="1">Phage-Barnase-EndoU-ColicinE5/D-RelE like nuclease 3 domain-containing protein</fullName>
    </recommendedName>
</protein>
<evidence type="ECO:0000313" key="2">
    <source>
        <dbReference type="EMBL" id="TGY43918.1"/>
    </source>
</evidence>
<reference evidence="2 3" key="1">
    <citation type="submission" date="2019-04" db="EMBL/GenBank/DDBJ databases">
        <title>Microbes associate with the intestines of laboratory mice.</title>
        <authorList>
            <person name="Navarre W."/>
            <person name="Wong E."/>
            <person name="Huang K."/>
            <person name="Tropini C."/>
            <person name="Ng K."/>
            <person name="Yu B."/>
        </authorList>
    </citation>
    <scope>NUCLEOTIDE SEQUENCE [LARGE SCALE GENOMIC DNA]</scope>
    <source>
        <strain evidence="2 3">NM50_B9-20</strain>
    </source>
</reference>
<feature type="domain" description="Phage-Barnase-EndoU-ColicinE5/D-RelE like nuclease 3" evidence="1">
    <location>
        <begin position="9"/>
        <end position="120"/>
    </location>
</feature>
<gene>
    <name evidence="2" type="ORF">E5347_03630</name>
</gene>
<dbReference type="EMBL" id="SRYR01000001">
    <property type="protein sequence ID" value="TGY43918.1"/>
    <property type="molecule type" value="Genomic_DNA"/>
</dbReference>
<dbReference type="AlphaFoldDB" id="A0A4S2DNF4"/>
<name>A0A4S2DNF4_9CLOT</name>
<dbReference type="RefSeq" id="WP_136004752.1">
    <property type="nucleotide sequence ID" value="NZ_SRYR01000001.1"/>
</dbReference>
<keyword evidence="3" id="KW-1185">Reference proteome</keyword>